<dbReference type="EMBL" id="CP042201">
    <property type="protein sequence ID" value="QDS77259.1"/>
    <property type="molecule type" value="Genomic_DNA"/>
</dbReference>
<keyword evidence="6 9" id="KW-0408">Iron</keyword>
<protein>
    <recommendedName>
        <fullName evidence="12">Peroxidase</fullName>
        <ecNumber evidence="12">1.11.1.-</ecNumber>
    </recommendedName>
</protein>
<dbReference type="GO" id="GO:0004601">
    <property type="term" value="F:peroxidase activity"/>
    <property type="evidence" value="ECO:0007669"/>
    <property type="project" value="UniProtKB-KW"/>
</dbReference>
<dbReference type="InterPro" id="IPR044831">
    <property type="entry name" value="Ccp1-like"/>
</dbReference>
<feature type="binding site" evidence="9">
    <location>
        <position position="146"/>
    </location>
    <ligand>
        <name>Ca(2+)</name>
        <dbReference type="ChEBI" id="CHEBI:29108"/>
        <label>1</label>
    </ligand>
</feature>
<feature type="binding site" evidence="9">
    <location>
        <position position="150"/>
    </location>
    <ligand>
        <name>Ca(2+)</name>
        <dbReference type="ChEBI" id="CHEBI:29108"/>
        <label>1</label>
    </ligand>
</feature>
<dbReference type="OrthoDB" id="2113341at2759"/>
<dbReference type="Pfam" id="PF00141">
    <property type="entry name" value="peroxidase"/>
    <property type="match status" value="1"/>
</dbReference>
<keyword evidence="12" id="KW-0732">Signal</keyword>
<dbReference type="Gene3D" id="1.10.520.10">
    <property type="match status" value="1"/>
</dbReference>
<keyword evidence="3 9" id="KW-0349">Heme</keyword>
<dbReference type="GO" id="GO:0034599">
    <property type="term" value="P:cellular response to oxidative stress"/>
    <property type="evidence" value="ECO:0007669"/>
    <property type="project" value="InterPro"/>
</dbReference>
<keyword evidence="16" id="KW-1185">Reference proteome</keyword>
<dbReference type="PANTHER" id="PTHR31356:SF66">
    <property type="entry name" value="CATALASE-PEROXIDASE"/>
    <property type="match status" value="1"/>
</dbReference>
<dbReference type="AlphaFoldDB" id="A0A517LNN8"/>
<feature type="binding site" description="axial binding residue" evidence="9">
    <location>
        <position position="256"/>
    </location>
    <ligand>
        <name>heme b</name>
        <dbReference type="ChEBI" id="CHEBI:60344"/>
    </ligand>
    <ligandPart>
        <name>Fe</name>
        <dbReference type="ChEBI" id="CHEBI:18248"/>
    </ligandPart>
</feature>
<dbReference type="Proteomes" id="UP000316270">
    <property type="component" value="Chromosome 17"/>
</dbReference>
<comment type="cofactor">
    <cofactor evidence="9 12">
        <name>Ca(2+)</name>
        <dbReference type="ChEBI" id="CHEBI:29108"/>
    </cofactor>
    <text evidence="9 12">Binds 2 calcium ions per subunit.</text>
</comment>
<evidence type="ECO:0000256" key="10">
    <source>
        <dbReference type="PIRSR" id="PIRSR601621-3"/>
    </source>
</evidence>
<evidence type="ECO:0000256" key="13">
    <source>
        <dbReference type="SAM" id="MobiDB-lite"/>
    </source>
</evidence>
<evidence type="ECO:0000256" key="8">
    <source>
        <dbReference type="PIRSR" id="PIRSR601621-1"/>
    </source>
</evidence>
<evidence type="ECO:0000256" key="9">
    <source>
        <dbReference type="PIRSR" id="PIRSR601621-2"/>
    </source>
</evidence>
<gene>
    <name evidence="15" type="ORF">FKW77_003621</name>
</gene>
<dbReference type="PRINTS" id="PR00462">
    <property type="entry name" value="LIGNINASE"/>
</dbReference>
<feature type="binding site" evidence="9">
    <location>
        <position position="134"/>
    </location>
    <ligand>
        <name>Ca(2+)</name>
        <dbReference type="ChEBI" id="CHEBI:29108"/>
        <label>1</label>
    </ligand>
</feature>
<evidence type="ECO:0000313" key="15">
    <source>
        <dbReference type="EMBL" id="QDS77259.1"/>
    </source>
</evidence>
<dbReference type="PRINTS" id="PR00458">
    <property type="entry name" value="PEROXIDASE"/>
</dbReference>
<feature type="compositionally biased region" description="Pro residues" evidence="13">
    <location>
        <begin position="478"/>
        <end position="489"/>
    </location>
</feature>
<evidence type="ECO:0000256" key="2">
    <source>
        <dbReference type="ARBA" id="ARBA00022559"/>
    </source>
</evidence>
<feature type="active site" description="Proton acceptor" evidence="8">
    <location>
        <position position="133"/>
    </location>
</feature>
<reference evidence="15 16" key="1">
    <citation type="submission" date="2019-07" db="EMBL/GenBank/DDBJ databases">
        <title>Finished genome of Venturia effusa.</title>
        <authorList>
            <person name="Young C.A."/>
            <person name="Cox M.P."/>
            <person name="Ganley A.R.D."/>
            <person name="David W.J."/>
        </authorList>
    </citation>
    <scope>NUCLEOTIDE SEQUENCE [LARGE SCALE GENOMIC DNA]</scope>
    <source>
        <strain evidence="16">albino</strain>
    </source>
</reference>
<dbReference type="InterPro" id="IPR001621">
    <property type="entry name" value="Ligninase"/>
</dbReference>
<dbReference type="InterPro" id="IPR010255">
    <property type="entry name" value="Haem_peroxidase_sf"/>
</dbReference>
<dbReference type="EC" id="1.11.1.-" evidence="12"/>
<dbReference type="FunFam" id="1.10.520.10:FF:000021">
    <property type="entry name" value="Peroxidase"/>
    <property type="match status" value="1"/>
</dbReference>
<keyword evidence="2 12" id="KW-0575">Peroxidase</keyword>
<feature type="binding site" evidence="9">
    <location>
        <position position="148"/>
    </location>
    <ligand>
        <name>Ca(2+)</name>
        <dbReference type="ChEBI" id="CHEBI:29108"/>
        <label>1</label>
    </ligand>
</feature>
<comment type="similarity">
    <text evidence="1 12">Belongs to the peroxidase family. Ligninase subfamily.</text>
</comment>
<proteinExistence type="inferred from homology"/>
<feature type="disulfide bond" evidence="11">
    <location>
        <begin position="120"/>
        <end position="201"/>
    </location>
</feature>
<dbReference type="Gene3D" id="1.10.420.10">
    <property type="entry name" value="Peroxidase, domain 2"/>
    <property type="match status" value="1"/>
</dbReference>
<feature type="binding site" evidence="9">
    <location>
        <position position="257"/>
    </location>
    <ligand>
        <name>Ca(2+)</name>
        <dbReference type="ChEBI" id="CHEBI:29108"/>
        <label>2</label>
    </ligand>
</feature>
<evidence type="ECO:0000256" key="3">
    <source>
        <dbReference type="ARBA" id="ARBA00022617"/>
    </source>
</evidence>
<feature type="binding site" evidence="9">
    <location>
        <position position="281"/>
    </location>
    <ligand>
        <name>Ca(2+)</name>
        <dbReference type="ChEBI" id="CHEBI:29108"/>
        <label>2</label>
    </ligand>
</feature>
<accession>A0A517LNN8</accession>
<feature type="binding site" evidence="9">
    <location>
        <position position="276"/>
    </location>
    <ligand>
        <name>Ca(2+)</name>
        <dbReference type="ChEBI" id="CHEBI:29108"/>
        <label>2</label>
    </ligand>
</feature>
<dbReference type="PANTHER" id="PTHR31356">
    <property type="entry name" value="THYLAKOID LUMENAL 29 KDA PROTEIN, CHLOROPLASTIC-RELATED"/>
    <property type="match status" value="1"/>
</dbReference>
<keyword evidence="9 12" id="KW-0106">Calcium</keyword>
<keyword evidence="7" id="KW-0325">Glycoprotein</keyword>
<dbReference type="GO" id="GO:0000302">
    <property type="term" value="P:response to reactive oxygen species"/>
    <property type="evidence" value="ECO:0007669"/>
    <property type="project" value="TreeGrafter"/>
</dbReference>
<feature type="compositionally biased region" description="Pro residues" evidence="13">
    <location>
        <begin position="422"/>
        <end position="435"/>
    </location>
</feature>
<evidence type="ECO:0000256" key="12">
    <source>
        <dbReference type="RuleBase" id="RU363051"/>
    </source>
</evidence>
<evidence type="ECO:0000256" key="11">
    <source>
        <dbReference type="PIRSR" id="PIRSR601621-4"/>
    </source>
</evidence>
<feature type="compositionally biased region" description="Gly residues" evidence="13">
    <location>
        <begin position="521"/>
        <end position="536"/>
    </location>
</feature>
<dbReference type="STRING" id="50376.A0A517LNN8"/>
<dbReference type="SUPFAM" id="SSF48113">
    <property type="entry name" value="Heme-dependent peroxidases"/>
    <property type="match status" value="1"/>
</dbReference>
<feature type="chain" id="PRO_5022259666" description="Peroxidase" evidence="12">
    <location>
        <begin position="19"/>
        <end position="552"/>
    </location>
</feature>
<evidence type="ECO:0000256" key="5">
    <source>
        <dbReference type="ARBA" id="ARBA00023002"/>
    </source>
</evidence>
<evidence type="ECO:0000256" key="6">
    <source>
        <dbReference type="ARBA" id="ARBA00023004"/>
    </source>
</evidence>
<evidence type="ECO:0000256" key="4">
    <source>
        <dbReference type="ARBA" id="ARBA00022723"/>
    </source>
</evidence>
<dbReference type="PROSITE" id="PS50873">
    <property type="entry name" value="PEROXIDASE_4"/>
    <property type="match status" value="1"/>
</dbReference>
<keyword evidence="11" id="KW-1015">Disulfide bond</keyword>
<feature type="site" description="Transition state stabilizer" evidence="10">
    <location>
        <position position="129"/>
    </location>
</feature>
<dbReference type="GO" id="GO:0042744">
    <property type="term" value="P:hydrogen peroxide catabolic process"/>
    <property type="evidence" value="ECO:0007669"/>
    <property type="project" value="TreeGrafter"/>
</dbReference>
<feature type="disulfide bond" evidence="11">
    <location>
        <begin position="99"/>
        <end position="354"/>
    </location>
</feature>
<feature type="domain" description="Plant heme peroxidase family profile" evidence="14">
    <location>
        <begin position="146"/>
        <end position="358"/>
    </location>
</feature>
<evidence type="ECO:0000259" key="14">
    <source>
        <dbReference type="PROSITE" id="PS50873"/>
    </source>
</evidence>
<dbReference type="InterPro" id="IPR019794">
    <property type="entry name" value="Peroxidases_AS"/>
</dbReference>
<dbReference type="InterPro" id="IPR002016">
    <property type="entry name" value="Haem_peroxidase"/>
</dbReference>
<evidence type="ECO:0000313" key="16">
    <source>
        <dbReference type="Proteomes" id="UP000316270"/>
    </source>
</evidence>
<feature type="compositionally biased region" description="Low complexity" evidence="13">
    <location>
        <begin position="459"/>
        <end position="477"/>
    </location>
</feature>
<dbReference type="GO" id="GO:0046872">
    <property type="term" value="F:metal ion binding"/>
    <property type="evidence" value="ECO:0007669"/>
    <property type="project" value="UniProtKB-UniRule"/>
</dbReference>
<keyword evidence="4 9" id="KW-0479">Metal-binding</keyword>
<feature type="region of interest" description="Disordered" evidence="13">
    <location>
        <begin position="410"/>
        <end position="552"/>
    </location>
</feature>
<feature type="signal peptide" evidence="12">
    <location>
        <begin position="1"/>
        <end position="18"/>
    </location>
</feature>
<comment type="cofactor">
    <cofactor evidence="9">
        <name>heme b</name>
        <dbReference type="ChEBI" id="CHEBI:60344"/>
    </cofactor>
    <text evidence="9">Binds 1 heme b (iron(II)-protoporphyrin IX) group per subunit.</text>
</comment>
<evidence type="ECO:0000256" key="7">
    <source>
        <dbReference type="ARBA" id="ARBA00023180"/>
    </source>
</evidence>
<name>A0A517LNN8_9PEZI</name>
<keyword evidence="5 12" id="KW-0560">Oxidoreductase</keyword>
<dbReference type="PROSITE" id="PS00436">
    <property type="entry name" value="PEROXIDASE_2"/>
    <property type="match status" value="1"/>
</dbReference>
<dbReference type="GO" id="GO:0020037">
    <property type="term" value="F:heme binding"/>
    <property type="evidence" value="ECO:0007669"/>
    <property type="project" value="UniProtKB-UniRule"/>
</dbReference>
<organism evidence="15 16">
    <name type="scientific">Venturia effusa</name>
    <dbReference type="NCBI Taxonomy" id="50376"/>
    <lineage>
        <taxon>Eukaryota</taxon>
        <taxon>Fungi</taxon>
        <taxon>Dikarya</taxon>
        <taxon>Ascomycota</taxon>
        <taxon>Pezizomycotina</taxon>
        <taxon>Dothideomycetes</taxon>
        <taxon>Pleosporomycetidae</taxon>
        <taxon>Venturiales</taxon>
        <taxon>Venturiaceae</taxon>
        <taxon>Venturia</taxon>
    </lineage>
</organism>
<sequence>MRFLNFILHSALATTILAHPGTGKWKQTLSELKRRAARPAASPEDSNELLGDLLTPGPSTPVGKLVADLLVGKADPLSTEIITAAPAPLGSDACKKDTCCTWKYVADEMLAQFKGQSFRCNDLARGAIRLGFHDAAGWQKGLAYGGADGSILLTDEMSRPDNRGLEEIAAATKQMYAKYQPNGISMADFIQMGATVATVACPLGPRIRSFVGRKDNPTANMEGLLPDVNADADSLIKLFEDKTIKPHGLVALVGAHTTSQQRVFNPQRALDPQDSTPGVWDVLVYPQTLDPNAPKRVLKFPSDVKISVHPRMADEWKAFADPKTGQAHWNDDYAKEYIRLSLLGVNNINALTECSKVLPPAIPDFQPPDKSNVDIWANGGYQNLGSKFGQLMAGAMLTTNQTLPQLGVDPVQAWSGFGRPPTGAPSGPPTGPPSGRPSGFPGQGQQGPPSSRPDGRFPQAKTNAPVTAAAPPVNQPAGAPPPPVNPVASPPQANGWPMTGWGMGQGWTLPSSSPPANNGGRPQGGAGQSGGRGRFGGVFRRLRLGRSIIGSA</sequence>
<evidence type="ECO:0000256" key="1">
    <source>
        <dbReference type="ARBA" id="ARBA00006089"/>
    </source>
</evidence>
<feature type="binding site" evidence="9">
    <location>
        <position position="274"/>
    </location>
    <ligand>
        <name>Ca(2+)</name>
        <dbReference type="ChEBI" id="CHEBI:29108"/>
        <label>2</label>
    </ligand>
</feature>